<accession>G0IUG3</accession>
<proteinExistence type="predicted"/>
<dbReference type="Gene3D" id="3.30.420.250">
    <property type="match status" value="1"/>
</dbReference>
<dbReference type="Gene3D" id="3.30.420.260">
    <property type="match status" value="1"/>
</dbReference>
<dbReference type="eggNOG" id="ENOG5030XQR">
    <property type="taxonomic scope" value="Bacteria"/>
</dbReference>
<dbReference type="Proteomes" id="UP000001635">
    <property type="component" value="Chromosome"/>
</dbReference>
<protein>
    <recommendedName>
        <fullName evidence="3">DUF3822 domain-containing protein</fullName>
    </recommendedName>
</protein>
<dbReference type="OrthoDB" id="838738at2"/>
<sequence length="264" mass="30586">MQDISYLSLFLYEKLLTVIAHTEESKKITASFIYSFQEQETVNQIIETEEIFNAPNSEGKLYLHHQRFTLVPTQLFNASQCAKYLNFATEVNEVEDNITYTGIANNSIQVLGTADKQLLDQLDKKLPELEIAHGASHVLDYFLSQNDNFLSQELFIHSSPDCMYMAAFTEGKLSLFNRFIIPDEASFLRYVFTFIQQMAFDRTHCKIRFFGNPEWLHTSKEGMDLYFKNIHIITPEQNVSYLAGAESFLNTHLLEAFWQQKIIS</sequence>
<evidence type="ECO:0000313" key="2">
    <source>
        <dbReference type="Proteomes" id="UP000001635"/>
    </source>
</evidence>
<dbReference type="AlphaFoldDB" id="G0IUG3"/>
<evidence type="ECO:0000313" key="1">
    <source>
        <dbReference type="EMBL" id="AEL24726.1"/>
    </source>
</evidence>
<dbReference type="CDD" id="cd24013">
    <property type="entry name" value="ASKHA_ATPase_BT3980-like"/>
    <property type="match status" value="1"/>
</dbReference>
<dbReference type="KEGG" id="cmr:Cycma_0954"/>
<name>G0IUG3_CYCMS</name>
<organism evidence="1 2">
    <name type="scientific">Cyclobacterium marinum (strain ATCC 25205 / DSM 745 / LMG 13164 / NCIMB 1802)</name>
    <name type="common">Flectobacillus marinus</name>
    <dbReference type="NCBI Taxonomy" id="880070"/>
    <lineage>
        <taxon>Bacteria</taxon>
        <taxon>Pseudomonadati</taxon>
        <taxon>Bacteroidota</taxon>
        <taxon>Cytophagia</taxon>
        <taxon>Cytophagales</taxon>
        <taxon>Cyclobacteriaceae</taxon>
        <taxon>Cyclobacterium</taxon>
    </lineage>
</organism>
<dbReference type="HOGENOM" id="CLU_087549_0_0_10"/>
<dbReference type="STRING" id="880070.Cycma_0954"/>
<dbReference type="Pfam" id="PF12864">
    <property type="entry name" value="DUF3822"/>
    <property type="match status" value="1"/>
</dbReference>
<dbReference type="EMBL" id="CP002955">
    <property type="protein sequence ID" value="AEL24726.1"/>
    <property type="molecule type" value="Genomic_DNA"/>
</dbReference>
<keyword evidence="2" id="KW-1185">Reference proteome</keyword>
<dbReference type="RefSeq" id="WP_014019023.1">
    <property type="nucleotide sequence ID" value="NC_015914.1"/>
</dbReference>
<gene>
    <name evidence="1" type="ordered locus">Cycma_0954</name>
</gene>
<evidence type="ECO:0008006" key="3">
    <source>
        <dbReference type="Google" id="ProtNLM"/>
    </source>
</evidence>
<reference evidence="2" key="1">
    <citation type="submission" date="2011-07" db="EMBL/GenBank/DDBJ databases">
        <title>The complete genome of Cyclobacterium marinum DSM 745.</title>
        <authorList>
            <person name="Lucas S."/>
            <person name="Han J."/>
            <person name="Lapidus A."/>
            <person name="Bruce D."/>
            <person name="Goodwin L."/>
            <person name="Pitluck S."/>
            <person name="Peters L."/>
            <person name="Kyrpides N."/>
            <person name="Mavromatis K."/>
            <person name="Ivanova N."/>
            <person name="Ovchinnikova G."/>
            <person name="Chertkov O."/>
            <person name="Detter J.C."/>
            <person name="Tapia R."/>
            <person name="Han C."/>
            <person name="Land M."/>
            <person name="Hauser L."/>
            <person name="Markowitz V."/>
            <person name="Cheng J.-F."/>
            <person name="Hugenholtz P."/>
            <person name="Woyke T."/>
            <person name="Wu D."/>
            <person name="Tindall B."/>
            <person name="Schuetze A."/>
            <person name="Brambilla E."/>
            <person name="Klenk H.-P."/>
            <person name="Eisen J.A."/>
        </authorList>
    </citation>
    <scope>NUCLEOTIDE SEQUENCE [LARGE SCALE GENOMIC DNA]</scope>
    <source>
        <strain evidence="2">ATCC 25205 / DSM 745 / LMG 13164 / NCIMB 1802</strain>
    </source>
</reference>
<dbReference type="InterPro" id="IPR024213">
    <property type="entry name" value="DUF3822"/>
</dbReference>